<keyword evidence="6" id="KW-0472">Membrane</keyword>
<keyword evidence="5" id="KW-0902">Two-component regulatory system</keyword>
<dbReference type="GO" id="GO:0016301">
    <property type="term" value="F:kinase activity"/>
    <property type="evidence" value="ECO:0007669"/>
    <property type="project" value="UniProtKB-KW"/>
</dbReference>
<evidence type="ECO:0000256" key="5">
    <source>
        <dbReference type="ARBA" id="ARBA00023012"/>
    </source>
</evidence>
<dbReference type="PANTHER" id="PTHR24421">
    <property type="entry name" value="NITRATE/NITRITE SENSOR PROTEIN NARX-RELATED"/>
    <property type="match status" value="1"/>
</dbReference>
<dbReference type="SUPFAM" id="SSF55874">
    <property type="entry name" value="ATPase domain of HSP90 chaperone/DNA topoisomerase II/histidine kinase"/>
    <property type="match status" value="1"/>
</dbReference>
<keyword evidence="9" id="KW-1185">Reference proteome</keyword>
<dbReference type="InterPro" id="IPR011712">
    <property type="entry name" value="Sig_transdc_His_kin_sub3_dim/P"/>
</dbReference>
<gene>
    <name evidence="8" type="ORF">XH86_11330</name>
</gene>
<feature type="transmembrane region" description="Helical" evidence="6">
    <location>
        <begin position="55"/>
        <end position="72"/>
    </location>
</feature>
<dbReference type="EMBL" id="CP030057">
    <property type="protein sequence ID" value="QOZ59267.1"/>
    <property type="molecule type" value="Genomic_DNA"/>
</dbReference>
<evidence type="ECO:0000259" key="7">
    <source>
        <dbReference type="PROSITE" id="PS50885"/>
    </source>
</evidence>
<dbReference type="PROSITE" id="PS50885">
    <property type="entry name" value="HAMP"/>
    <property type="match status" value="1"/>
</dbReference>
<evidence type="ECO:0000256" key="4">
    <source>
        <dbReference type="ARBA" id="ARBA00022777"/>
    </source>
</evidence>
<keyword evidence="6" id="KW-1133">Transmembrane helix</keyword>
<dbReference type="Pfam" id="PF02518">
    <property type="entry name" value="HATPase_c"/>
    <property type="match status" value="1"/>
</dbReference>
<evidence type="ECO:0000256" key="2">
    <source>
        <dbReference type="ARBA" id="ARBA00022553"/>
    </source>
</evidence>
<dbReference type="Pfam" id="PF07730">
    <property type="entry name" value="HisKA_3"/>
    <property type="match status" value="1"/>
</dbReference>
<evidence type="ECO:0000256" key="3">
    <source>
        <dbReference type="ARBA" id="ARBA00022679"/>
    </source>
</evidence>
<dbReference type="InterPro" id="IPR050482">
    <property type="entry name" value="Sensor_HK_TwoCompSys"/>
</dbReference>
<dbReference type="Gene3D" id="6.10.340.10">
    <property type="match status" value="1"/>
</dbReference>
<feature type="domain" description="HAMP" evidence="7">
    <location>
        <begin position="221"/>
        <end position="273"/>
    </location>
</feature>
<protein>
    <submittedName>
        <fullName evidence="8">Histidine kinase</fullName>
    </submittedName>
</protein>
<evidence type="ECO:0000313" key="9">
    <source>
        <dbReference type="Proteomes" id="UP000593880"/>
    </source>
</evidence>
<dbReference type="CDD" id="cd06225">
    <property type="entry name" value="HAMP"/>
    <property type="match status" value="1"/>
</dbReference>
<dbReference type="Pfam" id="PF00672">
    <property type="entry name" value="HAMP"/>
    <property type="match status" value="1"/>
</dbReference>
<dbReference type="Pfam" id="PF16448">
    <property type="entry name" value="LapD_MoxY_N"/>
    <property type="match status" value="1"/>
</dbReference>
<keyword evidence="6" id="KW-0812">Transmembrane</keyword>
<dbReference type="InterPro" id="IPR036890">
    <property type="entry name" value="HATPase_C_sf"/>
</dbReference>
<accession>A0ABX6UDR3</accession>
<dbReference type="CDD" id="cd16917">
    <property type="entry name" value="HATPase_UhpB-NarQ-NarX-like"/>
    <property type="match status" value="1"/>
</dbReference>
<evidence type="ECO:0000313" key="8">
    <source>
        <dbReference type="EMBL" id="QOZ59267.1"/>
    </source>
</evidence>
<dbReference type="Gene3D" id="1.20.5.1930">
    <property type="match status" value="1"/>
</dbReference>
<comment type="subcellular location">
    <subcellularLocation>
        <location evidence="1">Membrane</location>
    </subcellularLocation>
</comment>
<dbReference type="Proteomes" id="UP000593880">
    <property type="component" value="Chromosome"/>
</dbReference>
<keyword evidence="3" id="KW-0808">Transferase</keyword>
<dbReference type="InterPro" id="IPR032244">
    <property type="entry name" value="LapD_MoxY_N"/>
</dbReference>
<keyword evidence="4 8" id="KW-0418">Kinase</keyword>
<dbReference type="PANTHER" id="PTHR24421:SF58">
    <property type="entry name" value="SIGNAL TRANSDUCTION HISTIDINE-PROTEIN KINASE_PHOSPHATASE UHPB"/>
    <property type="match status" value="1"/>
</dbReference>
<name>A0ABX6UDR3_9BRAD</name>
<dbReference type="SMART" id="SM00304">
    <property type="entry name" value="HAMP"/>
    <property type="match status" value="1"/>
</dbReference>
<dbReference type="InterPro" id="IPR003660">
    <property type="entry name" value="HAMP_dom"/>
</dbReference>
<evidence type="ECO:0000256" key="6">
    <source>
        <dbReference type="SAM" id="Phobius"/>
    </source>
</evidence>
<proteinExistence type="predicted"/>
<dbReference type="InterPro" id="IPR003594">
    <property type="entry name" value="HATPase_dom"/>
</dbReference>
<reference evidence="8 9" key="1">
    <citation type="submission" date="2018-06" db="EMBL/GenBank/DDBJ databases">
        <title>Comparative genomics of rhizobia nodulating Arachis hypogaea in China.</title>
        <authorList>
            <person name="Li Y."/>
        </authorList>
    </citation>
    <scope>NUCLEOTIDE SEQUENCE [LARGE SCALE GENOMIC DNA]</scope>
    <source>
        <strain evidence="8 9">CCBAU 51658</strain>
    </source>
</reference>
<organism evidence="8 9">
    <name type="scientific">Bradyrhizobium guangdongense</name>
    <dbReference type="NCBI Taxonomy" id="1325090"/>
    <lineage>
        <taxon>Bacteria</taxon>
        <taxon>Pseudomonadati</taxon>
        <taxon>Pseudomonadota</taxon>
        <taxon>Alphaproteobacteria</taxon>
        <taxon>Hyphomicrobiales</taxon>
        <taxon>Nitrobacteraceae</taxon>
        <taxon>Bradyrhizobium</taxon>
    </lineage>
</organism>
<evidence type="ECO:0000256" key="1">
    <source>
        <dbReference type="ARBA" id="ARBA00004370"/>
    </source>
</evidence>
<dbReference type="SMART" id="SM00387">
    <property type="entry name" value="HATPase_c"/>
    <property type="match status" value="1"/>
</dbReference>
<dbReference type="Gene3D" id="3.30.565.10">
    <property type="entry name" value="Histidine kinase-like ATPase, C-terminal domain"/>
    <property type="match status" value="1"/>
</dbReference>
<sequence>MRTSVRSCNPAGIAVRFRLDIGRFASVNAIRQMHAIPGLGQTKAMWQNLSLRGRINLLLALLLALGLVVNIGRQVAEASPRVQAEDQSVIRLAREFIEMIVADLNEAPDPDARLNQIARDLNRLRHVSIGLRDSGGNPLTPLRPETDDDTPGPPAWFVNLVHPEQTAVSVPVSVHGKSGSLVITSHPNDEIAEIWDAILTQLEVGSVIALVLFLVMMNVVGRALAPLESLGRTMTEIEDGDYNARVTPGGAPELAAICTKLNHLAATLGEAVEDKRRLAERAVSLQDVERKEIARELHDEFGPYLFSLRAHASALAKLADGRAPSADAVRKHGSALLEQINALQQFTRRVLERLRPVGLAELGLGKALESLSRLWRESHPDVTIETSISPALGVMGETADLTIYRVVQEALTNAFRHAGATAIVVVIEPAEQPGRDGRGCARVRVSDNGHGMEPGQKLGFGLVGMRERILALGGTLNLVSGEGGVTVEALVPIAAA</sequence>
<keyword evidence="2" id="KW-0597">Phosphoprotein</keyword>